<evidence type="ECO:0000256" key="8">
    <source>
        <dbReference type="ARBA" id="ARBA00033987"/>
    </source>
</evidence>
<comment type="caution">
    <text evidence="13">The sequence shown here is derived from an EMBL/GenBank/DDBJ whole genome shotgun (WGS) entry which is preliminary data.</text>
</comment>
<evidence type="ECO:0000256" key="3">
    <source>
        <dbReference type="ARBA" id="ARBA00022679"/>
    </source>
</evidence>
<protein>
    <recommendedName>
        <fullName evidence="9">Poly [ADP-ribose] polymerase</fullName>
        <shortName evidence="9">PARP</shortName>
        <ecNumber evidence="9">2.4.2.-</ecNumber>
    </recommendedName>
</protein>
<dbReference type="Proteomes" id="UP000011668">
    <property type="component" value="Unassembled WGS sequence"/>
</dbReference>
<dbReference type="HOGENOM" id="CLU_004841_2_0_1"/>
<dbReference type="PANTHER" id="PTHR10459">
    <property type="entry name" value="DNA LIGASE"/>
    <property type="match status" value="1"/>
</dbReference>
<dbReference type="Pfam" id="PF02877">
    <property type="entry name" value="PARP_reg"/>
    <property type="match status" value="1"/>
</dbReference>
<feature type="region of interest" description="Disordered" evidence="10">
    <location>
        <begin position="1"/>
        <end position="99"/>
    </location>
</feature>
<dbReference type="GO" id="GO:0005730">
    <property type="term" value="C:nucleolus"/>
    <property type="evidence" value="ECO:0007669"/>
    <property type="project" value="TreeGrafter"/>
</dbReference>
<dbReference type="Pfam" id="PF00644">
    <property type="entry name" value="PARP"/>
    <property type="match status" value="1"/>
</dbReference>
<dbReference type="STRING" id="983506.L8X2J4"/>
<gene>
    <name evidence="13" type="ORF">AG1IA_01529</name>
</gene>
<dbReference type="EC" id="2.4.2.-" evidence="9"/>
<evidence type="ECO:0000313" key="13">
    <source>
        <dbReference type="EMBL" id="ELU44445.1"/>
    </source>
</evidence>
<feature type="compositionally biased region" description="Basic residues" evidence="10">
    <location>
        <begin position="39"/>
        <end position="49"/>
    </location>
</feature>
<dbReference type="InterPro" id="IPR050800">
    <property type="entry name" value="ARTD/PARP"/>
</dbReference>
<dbReference type="Gene3D" id="2.20.140.10">
    <property type="entry name" value="WGR domain"/>
    <property type="match status" value="1"/>
</dbReference>
<feature type="domain" description="PARP catalytic" evidence="11">
    <location>
        <begin position="349"/>
        <end position="583"/>
    </location>
</feature>
<accession>L8X2J4</accession>
<dbReference type="GO" id="GO:0003950">
    <property type="term" value="F:NAD+ poly-ADP-ribosyltransferase activity"/>
    <property type="evidence" value="ECO:0007669"/>
    <property type="project" value="UniProtKB-UniRule"/>
</dbReference>
<dbReference type="FunFam" id="2.20.140.10:FF:000001">
    <property type="entry name" value="Poly [ADP-ribose] polymerase"/>
    <property type="match status" value="1"/>
</dbReference>
<dbReference type="Gene3D" id="3.90.228.10">
    <property type="match status" value="1"/>
</dbReference>
<evidence type="ECO:0000256" key="7">
    <source>
        <dbReference type="ARBA" id="ARBA00024347"/>
    </source>
</evidence>
<feature type="domain" description="WGR" evidence="12">
    <location>
        <begin position="102"/>
        <end position="207"/>
    </location>
</feature>
<feature type="compositionally biased region" description="Basic and acidic residues" evidence="10">
    <location>
        <begin position="50"/>
        <end position="68"/>
    </location>
</feature>
<dbReference type="PANTHER" id="PTHR10459:SF60">
    <property type="entry name" value="POLY [ADP-RIBOSE] POLYMERASE 2"/>
    <property type="match status" value="1"/>
</dbReference>
<dbReference type="AlphaFoldDB" id="L8X2J4"/>
<dbReference type="InterPro" id="IPR036616">
    <property type="entry name" value="Poly(ADP-ribose)pol_reg_dom_sf"/>
</dbReference>
<dbReference type="InterPro" id="IPR012317">
    <property type="entry name" value="Poly(ADP-ribose)pol_cat_dom"/>
</dbReference>
<feature type="compositionally biased region" description="Acidic residues" evidence="10">
    <location>
        <begin position="209"/>
        <end position="218"/>
    </location>
</feature>
<keyword evidence="14" id="KW-1185">Reference proteome</keyword>
<evidence type="ECO:0000256" key="2">
    <source>
        <dbReference type="ARBA" id="ARBA00022676"/>
    </source>
</evidence>
<keyword evidence="5 9" id="KW-0520">NAD</keyword>
<dbReference type="SUPFAM" id="SSF142921">
    <property type="entry name" value="WGR domain-like"/>
    <property type="match status" value="1"/>
</dbReference>
<evidence type="ECO:0000256" key="5">
    <source>
        <dbReference type="ARBA" id="ARBA00023027"/>
    </source>
</evidence>
<comment type="catalytic activity">
    <reaction evidence="8">
        <text>NAD(+) + (ADP-D-ribosyl)n-acceptor = nicotinamide + (ADP-D-ribosyl)n+1-acceptor + H(+).</text>
        <dbReference type="EC" id="2.4.2.30"/>
    </reaction>
</comment>
<evidence type="ECO:0000256" key="4">
    <source>
        <dbReference type="ARBA" id="ARBA00022695"/>
    </source>
</evidence>
<dbReference type="SMART" id="SM00773">
    <property type="entry name" value="WGR"/>
    <property type="match status" value="1"/>
</dbReference>
<dbReference type="SUPFAM" id="SSF47587">
    <property type="entry name" value="Domain of poly(ADP-ribose) polymerase"/>
    <property type="match status" value="1"/>
</dbReference>
<organism evidence="13 14">
    <name type="scientific">Thanatephorus cucumeris (strain AG1-IA)</name>
    <name type="common">Rice sheath blight fungus</name>
    <name type="synonym">Rhizoctonia solani</name>
    <dbReference type="NCBI Taxonomy" id="983506"/>
    <lineage>
        <taxon>Eukaryota</taxon>
        <taxon>Fungi</taxon>
        <taxon>Dikarya</taxon>
        <taxon>Basidiomycota</taxon>
        <taxon>Agaricomycotina</taxon>
        <taxon>Agaricomycetes</taxon>
        <taxon>Cantharellales</taxon>
        <taxon>Ceratobasidiaceae</taxon>
        <taxon>Rhizoctonia</taxon>
        <taxon>Rhizoctonia solani AG-1</taxon>
    </lineage>
</organism>
<name>L8X2J4_THACA</name>
<evidence type="ECO:0000256" key="10">
    <source>
        <dbReference type="SAM" id="MobiDB-lite"/>
    </source>
</evidence>
<dbReference type="CDD" id="cd07997">
    <property type="entry name" value="WGR_PARP"/>
    <property type="match status" value="1"/>
</dbReference>
<evidence type="ECO:0000256" key="9">
    <source>
        <dbReference type="RuleBase" id="RU362114"/>
    </source>
</evidence>
<feature type="region of interest" description="Disordered" evidence="10">
    <location>
        <begin position="204"/>
        <end position="240"/>
    </location>
</feature>
<evidence type="ECO:0000313" key="14">
    <source>
        <dbReference type="Proteomes" id="UP000011668"/>
    </source>
</evidence>
<dbReference type="Gene3D" id="1.20.142.10">
    <property type="entry name" value="Poly(ADP-ribose) polymerase, regulatory domain"/>
    <property type="match status" value="1"/>
</dbReference>
<dbReference type="PROSITE" id="PS51059">
    <property type="entry name" value="PARP_CATALYTIC"/>
    <property type="match status" value="1"/>
</dbReference>
<dbReference type="GO" id="GO:0016779">
    <property type="term" value="F:nucleotidyltransferase activity"/>
    <property type="evidence" value="ECO:0007669"/>
    <property type="project" value="UniProtKB-KW"/>
</dbReference>
<sequence>MPPRRSARNAKPAQEAEETTTSTGAKKRDHSPEQAPATKKPRSTAKGKKATTEDVKPQSKDEGIKDEPSTSDAKPISRRRAGATPVDPFSGLERTFNPLPPPFIACSDPSDGETYAALLNQTNLDGSNNNNKFYVLQLLHPKSDPANIILFTRWGRVGERGASQEKGNAQPSSFSSAIQEFKKQFKSKTAADWEKRKTMVAKKERDFEAEVGSDDEKQDESNVKKEELEDDDEPEGPPPECTLHQLVQDACRLIFNKEYVNSAWCPEETVRVATLQKSLAGIVRLAQNSVGDTTLALNSIIPHDFGRNKPIIIDNNDTLKRELELVDSLGDMSLTASLMAPKKKIKSTHELDAQLASLDLLSMDVVDSSSSEFAAILKYSQDTYNGIGFCYGNGGKQTKANIHALFRIERKGEQERWLGGGWDKVNHGERLLLWHGSRSTNFAGILKQGLRIAPPEGSWPPVTGYEFGKGVYFGDMLAISANYTHCHQSAGMGLLLLCETVTKPYHEEYGFNFQADKTSKENGKVATKAMGKLQHPDWKDAGEALGRQDMAGVMMPAGKAEDVSSTFPQPSVKVEDNWNEPMIMSRSSPEAGLGGCDGSQSSSFGLQPVCTIAAIESGTGTCDGVFT</sequence>
<dbReference type="OMA" id="QGENDRF"/>
<dbReference type="PROSITE" id="PS51977">
    <property type="entry name" value="WGR"/>
    <property type="match status" value="1"/>
</dbReference>
<comment type="similarity">
    <text evidence="7">Belongs to the ARTD/PARP family.</text>
</comment>
<keyword evidence="2 9" id="KW-0328">Glycosyltransferase</keyword>
<keyword evidence="6" id="KW-0539">Nucleus</keyword>
<dbReference type="SUPFAM" id="SSF56399">
    <property type="entry name" value="ADP-ribosylation"/>
    <property type="match status" value="1"/>
</dbReference>
<proteinExistence type="inferred from homology"/>
<dbReference type="InterPro" id="IPR008893">
    <property type="entry name" value="WGR_domain"/>
</dbReference>
<dbReference type="Pfam" id="PF05406">
    <property type="entry name" value="WGR"/>
    <property type="match status" value="1"/>
</dbReference>
<dbReference type="InterPro" id="IPR036930">
    <property type="entry name" value="WGR_dom_sf"/>
</dbReference>
<evidence type="ECO:0000259" key="11">
    <source>
        <dbReference type="PROSITE" id="PS51059"/>
    </source>
</evidence>
<reference evidence="13 14" key="1">
    <citation type="journal article" date="2013" name="Nat. Commun.">
        <title>The evolution and pathogenic mechanisms of the rice sheath blight pathogen.</title>
        <authorList>
            <person name="Zheng A."/>
            <person name="Lin R."/>
            <person name="Xu L."/>
            <person name="Qin P."/>
            <person name="Tang C."/>
            <person name="Ai P."/>
            <person name="Zhang D."/>
            <person name="Liu Y."/>
            <person name="Sun Z."/>
            <person name="Feng H."/>
            <person name="Wang Y."/>
            <person name="Chen Y."/>
            <person name="Liang X."/>
            <person name="Fu R."/>
            <person name="Li Q."/>
            <person name="Zhang J."/>
            <person name="Yu X."/>
            <person name="Xie Z."/>
            <person name="Ding L."/>
            <person name="Guan P."/>
            <person name="Tang J."/>
            <person name="Liang Y."/>
            <person name="Wang S."/>
            <person name="Deng Q."/>
            <person name="Li S."/>
            <person name="Zhu J."/>
            <person name="Wang L."/>
            <person name="Liu H."/>
            <person name="Li P."/>
        </authorList>
    </citation>
    <scope>NUCLEOTIDE SEQUENCE [LARGE SCALE GENOMIC DNA]</scope>
    <source>
        <strain evidence="14">AG-1 IA</strain>
    </source>
</reference>
<dbReference type="InterPro" id="IPR004102">
    <property type="entry name" value="Poly(ADP-ribose)pol_reg_dom"/>
</dbReference>
<evidence type="ECO:0000256" key="6">
    <source>
        <dbReference type="ARBA" id="ARBA00023242"/>
    </source>
</evidence>
<dbReference type="GO" id="GO:0070212">
    <property type="term" value="P:protein poly-ADP-ribosylation"/>
    <property type="evidence" value="ECO:0007669"/>
    <property type="project" value="TreeGrafter"/>
</dbReference>
<keyword evidence="4" id="KW-0548">Nucleotidyltransferase</keyword>
<dbReference type="EMBL" id="AFRT01000306">
    <property type="protein sequence ID" value="ELU44445.1"/>
    <property type="molecule type" value="Genomic_DNA"/>
</dbReference>
<evidence type="ECO:0000256" key="1">
    <source>
        <dbReference type="ARBA" id="ARBA00004123"/>
    </source>
</evidence>
<dbReference type="GO" id="GO:0006302">
    <property type="term" value="P:double-strand break repair"/>
    <property type="evidence" value="ECO:0007669"/>
    <property type="project" value="TreeGrafter"/>
</dbReference>
<dbReference type="GO" id="GO:1990404">
    <property type="term" value="F:NAD+-protein mono-ADP-ribosyltransferase activity"/>
    <property type="evidence" value="ECO:0007669"/>
    <property type="project" value="TreeGrafter"/>
</dbReference>
<comment type="subcellular location">
    <subcellularLocation>
        <location evidence="1">Nucleus</location>
    </subcellularLocation>
</comment>
<dbReference type="OrthoDB" id="2017365at2759"/>
<evidence type="ECO:0000259" key="12">
    <source>
        <dbReference type="PROSITE" id="PS51977"/>
    </source>
</evidence>
<keyword evidence="3 9" id="KW-0808">Transferase</keyword>